<dbReference type="OrthoDB" id="7973081at2759"/>
<gene>
    <name evidence="1" type="ORF">CALMAC_LOCUS761</name>
</gene>
<dbReference type="EMBL" id="CAACVG010000874">
    <property type="protein sequence ID" value="VEN34631.1"/>
    <property type="molecule type" value="Genomic_DNA"/>
</dbReference>
<evidence type="ECO:0000313" key="1">
    <source>
        <dbReference type="EMBL" id="VEN34631.1"/>
    </source>
</evidence>
<dbReference type="AlphaFoldDB" id="A0A653BGH0"/>
<protein>
    <recommendedName>
        <fullName evidence="3">C2H2-type domain-containing protein</fullName>
    </recommendedName>
</protein>
<accession>A0A653BGH0</accession>
<evidence type="ECO:0008006" key="3">
    <source>
        <dbReference type="Google" id="ProtNLM"/>
    </source>
</evidence>
<evidence type="ECO:0000313" key="2">
    <source>
        <dbReference type="Proteomes" id="UP000410492"/>
    </source>
</evidence>
<feature type="non-terminal residue" evidence="1">
    <location>
        <position position="47"/>
    </location>
</feature>
<proteinExistence type="predicted"/>
<name>A0A653BGH0_CALMS</name>
<sequence>MALSDHVVRKHPEFVTSVTSKLHECTKCTFKTVRKSRFDRHLLKHLK</sequence>
<reference evidence="1 2" key="1">
    <citation type="submission" date="2019-01" db="EMBL/GenBank/DDBJ databases">
        <authorList>
            <person name="Sayadi A."/>
        </authorList>
    </citation>
    <scope>NUCLEOTIDE SEQUENCE [LARGE SCALE GENOMIC DNA]</scope>
</reference>
<dbReference type="Proteomes" id="UP000410492">
    <property type="component" value="Unassembled WGS sequence"/>
</dbReference>
<organism evidence="1 2">
    <name type="scientific">Callosobruchus maculatus</name>
    <name type="common">Southern cowpea weevil</name>
    <name type="synonym">Pulse bruchid</name>
    <dbReference type="NCBI Taxonomy" id="64391"/>
    <lineage>
        <taxon>Eukaryota</taxon>
        <taxon>Metazoa</taxon>
        <taxon>Ecdysozoa</taxon>
        <taxon>Arthropoda</taxon>
        <taxon>Hexapoda</taxon>
        <taxon>Insecta</taxon>
        <taxon>Pterygota</taxon>
        <taxon>Neoptera</taxon>
        <taxon>Endopterygota</taxon>
        <taxon>Coleoptera</taxon>
        <taxon>Polyphaga</taxon>
        <taxon>Cucujiformia</taxon>
        <taxon>Chrysomeloidea</taxon>
        <taxon>Chrysomelidae</taxon>
        <taxon>Bruchinae</taxon>
        <taxon>Bruchini</taxon>
        <taxon>Callosobruchus</taxon>
    </lineage>
</organism>
<keyword evidence="2" id="KW-1185">Reference proteome</keyword>